<accession>A0A560HTA8</accession>
<evidence type="ECO:0000313" key="1">
    <source>
        <dbReference type="EMBL" id="TWB67930.1"/>
    </source>
</evidence>
<dbReference type="AlphaFoldDB" id="A0A560HTA8"/>
<gene>
    <name evidence="1" type="ORF">FBZ95_11352</name>
</gene>
<dbReference type="EMBL" id="VITW01000013">
    <property type="protein sequence ID" value="TWB67930.1"/>
    <property type="molecule type" value="Genomic_DNA"/>
</dbReference>
<keyword evidence="2" id="KW-1185">Reference proteome</keyword>
<comment type="caution">
    <text evidence="1">The sequence shown here is derived from an EMBL/GenBank/DDBJ whole genome shotgun (WGS) entry which is preliminary data.</text>
</comment>
<dbReference type="Proteomes" id="UP000315914">
    <property type="component" value="Unassembled WGS sequence"/>
</dbReference>
<proteinExistence type="predicted"/>
<protein>
    <submittedName>
        <fullName evidence="1">Uncharacterized protein</fullName>
    </submittedName>
</protein>
<name>A0A560HTA8_9BRAD</name>
<reference evidence="1 2" key="1">
    <citation type="submission" date="2019-06" db="EMBL/GenBank/DDBJ databases">
        <title>Genomic Encyclopedia of Type Strains, Phase IV (KMG-V): Genome sequencing to study the core and pangenomes of soil and plant-associated prokaryotes.</title>
        <authorList>
            <person name="Whitman W."/>
        </authorList>
    </citation>
    <scope>NUCLEOTIDE SEQUENCE [LARGE SCALE GENOMIC DNA]</scope>
    <source>
        <strain evidence="1 2">BR 10556</strain>
    </source>
</reference>
<evidence type="ECO:0000313" key="2">
    <source>
        <dbReference type="Proteomes" id="UP000315914"/>
    </source>
</evidence>
<sequence>MRGPLPPIMPTSFNADIWTLVYPKPGDALALLQPVLFQVSSRHDPNR</sequence>
<organism evidence="1 2">
    <name type="scientific">Bradyrhizobium sacchari</name>
    <dbReference type="NCBI Taxonomy" id="1399419"/>
    <lineage>
        <taxon>Bacteria</taxon>
        <taxon>Pseudomonadati</taxon>
        <taxon>Pseudomonadota</taxon>
        <taxon>Alphaproteobacteria</taxon>
        <taxon>Hyphomicrobiales</taxon>
        <taxon>Nitrobacteraceae</taxon>
        <taxon>Bradyrhizobium</taxon>
    </lineage>
</organism>